<dbReference type="Gene3D" id="3.40.630.190">
    <property type="entry name" value="LCP protein"/>
    <property type="match status" value="1"/>
</dbReference>
<gene>
    <name evidence="6" type="ORF">ACFYKT_08900</name>
</gene>
<proteinExistence type="inferred from homology"/>
<keyword evidence="4" id="KW-1133">Transmembrane helix</keyword>
<dbReference type="Pfam" id="PF03816">
    <property type="entry name" value="LytR_cpsA_psr"/>
    <property type="match status" value="1"/>
</dbReference>
<keyword evidence="7" id="KW-1185">Reference proteome</keyword>
<dbReference type="PANTHER" id="PTHR33392">
    <property type="entry name" value="POLYISOPRENYL-TEICHOIC ACID--PEPTIDOGLYCAN TEICHOIC ACID TRANSFERASE TAGU"/>
    <property type="match status" value="1"/>
</dbReference>
<name>A0ABW6K142_9BACI</name>
<dbReference type="PANTHER" id="PTHR33392:SF3">
    <property type="entry name" value="POLYISOPRENYL-TEICHOIC ACID--PEPTIDOGLYCAN TEICHOIC ACID TRANSFERASE TAGT"/>
    <property type="match status" value="1"/>
</dbReference>
<feature type="domain" description="Cell envelope-related transcriptional attenuator" evidence="5">
    <location>
        <begin position="96"/>
        <end position="244"/>
    </location>
</feature>
<evidence type="ECO:0000313" key="7">
    <source>
        <dbReference type="Proteomes" id="UP001601058"/>
    </source>
</evidence>
<keyword evidence="2" id="KW-0812">Transmembrane</keyword>
<keyword evidence="3" id="KW-0735">Signal-anchor</keyword>
<dbReference type="RefSeq" id="WP_389218465.1">
    <property type="nucleotide sequence ID" value="NZ_JBIACJ010000004.1"/>
</dbReference>
<evidence type="ECO:0000259" key="5">
    <source>
        <dbReference type="Pfam" id="PF03816"/>
    </source>
</evidence>
<protein>
    <submittedName>
        <fullName evidence="6">LCP family protein</fullName>
    </submittedName>
</protein>
<comment type="caution">
    <text evidence="6">The sequence shown here is derived from an EMBL/GenBank/DDBJ whole genome shotgun (WGS) entry which is preliminary data.</text>
</comment>
<evidence type="ECO:0000256" key="4">
    <source>
        <dbReference type="ARBA" id="ARBA00022989"/>
    </source>
</evidence>
<accession>A0ABW6K142</accession>
<reference evidence="6 7" key="1">
    <citation type="submission" date="2024-08" db="EMBL/GenBank/DDBJ databases">
        <title>Two novel Cytobacillus novel species.</title>
        <authorList>
            <person name="Liu G."/>
        </authorList>
    </citation>
    <scope>NUCLEOTIDE SEQUENCE [LARGE SCALE GENOMIC DNA]</scope>
    <source>
        <strain evidence="6 7">FJAT-53684</strain>
    </source>
</reference>
<evidence type="ECO:0000313" key="6">
    <source>
        <dbReference type="EMBL" id="MFE8696452.1"/>
    </source>
</evidence>
<evidence type="ECO:0000256" key="2">
    <source>
        <dbReference type="ARBA" id="ARBA00022692"/>
    </source>
</evidence>
<comment type="similarity">
    <text evidence="1">Belongs to the LytR/CpsA/Psr (LCP) family.</text>
</comment>
<dbReference type="InterPro" id="IPR004474">
    <property type="entry name" value="LytR_CpsA_psr"/>
</dbReference>
<evidence type="ECO:0000256" key="3">
    <source>
        <dbReference type="ARBA" id="ARBA00022968"/>
    </source>
</evidence>
<dbReference type="InterPro" id="IPR050922">
    <property type="entry name" value="LytR/CpsA/Psr_CW_biosynth"/>
</dbReference>
<evidence type="ECO:0000256" key="1">
    <source>
        <dbReference type="ARBA" id="ARBA00006068"/>
    </source>
</evidence>
<organism evidence="6 7">
    <name type="scientific">Cytobacillus mangrovibacter</name>
    <dbReference type="NCBI Taxonomy" id="3299024"/>
    <lineage>
        <taxon>Bacteria</taxon>
        <taxon>Bacillati</taxon>
        <taxon>Bacillota</taxon>
        <taxon>Bacilli</taxon>
        <taxon>Bacillales</taxon>
        <taxon>Bacillaceae</taxon>
        <taxon>Cytobacillus</taxon>
    </lineage>
</organism>
<dbReference type="NCBIfam" id="TIGR00350">
    <property type="entry name" value="lytR_cpsA_psr"/>
    <property type="match status" value="1"/>
</dbReference>
<dbReference type="PROSITE" id="PS51257">
    <property type="entry name" value="PROKAR_LIPOPROTEIN"/>
    <property type="match status" value="1"/>
</dbReference>
<dbReference type="EMBL" id="JBIACJ010000004">
    <property type="protein sequence ID" value="MFE8696452.1"/>
    <property type="molecule type" value="Genomic_DNA"/>
</dbReference>
<dbReference type="Proteomes" id="UP001601058">
    <property type="component" value="Unassembled WGS sequence"/>
</dbReference>
<sequence>MLNKRSLSMERKKKKRKRVFLFILLPILLVGCSTAAFGAHLYGEFKKTVSDSYEQIEGRDSSPIREEAFKLEKDHFSMLIIGVDDSEKRGYGENSRSDALMLLTVNQNDHTAKLLSIPRDSYVYIPEVDHKTRINHAHAYGGPKATIETVEELFDIPVDYYVRVNFQAFMEVIDALGGIEIDVPFAFSEQDSNDQAHAISLEPGIQTLDGEEALALARTRKIDNDIERGKRQQEIIKAVIKKATSINSITKFDDVFDAIGSNMKTNLTFKEMKYLAEFAIKKKLSIESLTLAGTDSTHHGAYYYQLDEPALEELKTELQTHLETIKPTGDQTESE</sequence>
<keyword evidence="4" id="KW-0472">Membrane</keyword>